<accession>A0A8H5XQV4</accession>
<reference evidence="2 3" key="1">
    <citation type="submission" date="2020-05" db="EMBL/GenBank/DDBJ databases">
        <title>Identification and distribution of gene clusters putatively required for synthesis of sphingolipid metabolism inhibitors in phylogenetically diverse species of the filamentous fungus Fusarium.</title>
        <authorList>
            <person name="Kim H.-S."/>
            <person name="Busman M."/>
            <person name="Brown D.W."/>
            <person name="Divon H."/>
            <person name="Uhlig S."/>
            <person name="Proctor R.H."/>
        </authorList>
    </citation>
    <scope>NUCLEOTIDE SEQUENCE [LARGE SCALE GENOMIC DNA]</scope>
    <source>
        <strain evidence="2 3">NRRL 26131</strain>
    </source>
</reference>
<comment type="caution">
    <text evidence="2">The sequence shown here is derived from an EMBL/GenBank/DDBJ whole genome shotgun (WGS) entry which is preliminary data.</text>
</comment>
<organism evidence="2 3">
    <name type="scientific">Fusarium globosum</name>
    <dbReference type="NCBI Taxonomy" id="78864"/>
    <lineage>
        <taxon>Eukaryota</taxon>
        <taxon>Fungi</taxon>
        <taxon>Dikarya</taxon>
        <taxon>Ascomycota</taxon>
        <taxon>Pezizomycotina</taxon>
        <taxon>Sordariomycetes</taxon>
        <taxon>Hypocreomycetidae</taxon>
        <taxon>Hypocreales</taxon>
        <taxon>Nectriaceae</taxon>
        <taxon>Fusarium</taxon>
        <taxon>Fusarium fujikuroi species complex</taxon>
    </lineage>
</organism>
<dbReference type="AlphaFoldDB" id="A0A8H5XQV4"/>
<keyword evidence="3" id="KW-1185">Reference proteome</keyword>
<proteinExistence type="predicted"/>
<gene>
    <name evidence="2" type="ORF">FGLOB1_12109</name>
</gene>
<sequence>MQRLKKFLFKRHPAHGPELSAPEPTLTNPPTSSSTDTRPFSRGSIGLSRIERLPFEIRNEILLAVDSIADLSSLLHASPTFYQQFRLDRAFWLWHCLKQEVGNVIIDAYNVNTLNTPGFRSTRTRQKVLLYVEDYKQQRSEGIESLTQPPEDDVIRIVSFHASVIRALMREYAAWARANLEGLAEPQELSRTEATRIIRGLYRFQIFCSLFGPARGGCNYYFYEDRIMNAGQRLQQLDDLYEAWEIEEILCINAFVHAKYRPLFEQVEWDLNPDNPSFDDKRTGPHTPPGAFHLSSRMFGDYYRNGIVCRGLPVLFAALKIPSHVELVKLIADNVVSVADDMISETTRPYHQDTRRDNHYSDRDKAQDNRDRMSFEGESYDSPPFAWVVFWKESYSNLYGDYIPQSFHTWGYVMWDKNRLVNADAAAIINQEWEAMYNRPNDEGIPEDPRDEWTAL</sequence>
<dbReference type="EMBL" id="JAAQPF010000663">
    <property type="protein sequence ID" value="KAF5698363.1"/>
    <property type="molecule type" value="Genomic_DNA"/>
</dbReference>
<evidence type="ECO:0000313" key="3">
    <source>
        <dbReference type="Proteomes" id="UP000532311"/>
    </source>
</evidence>
<feature type="compositionally biased region" description="Low complexity" evidence="1">
    <location>
        <begin position="22"/>
        <end position="41"/>
    </location>
</feature>
<evidence type="ECO:0000313" key="2">
    <source>
        <dbReference type="EMBL" id="KAF5698363.1"/>
    </source>
</evidence>
<evidence type="ECO:0008006" key="4">
    <source>
        <dbReference type="Google" id="ProtNLM"/>
    </source>
</evidence>
<protein>
    <recommendedName>
        <fullName evidence="4">F-box domain-containing protein</fullName>
    </recommendedName>
</protein>
<feature type="region of interest" description="Disordered" evidence="1">
    <location>
        <begin position="14"/>
        <end position="43"/>
    </location>
</feature>
<dbReference type="Proteomes" id="UP000532311">
    <property type="component" value="Unassembled WGS sequence"/>
</dbReference>
<feature type="compositionally biased region" description="Basic and acidic residues" evidence="1">
    <location>
        <begin position="348"/>
        <end position="375"/>
    </location>
</feature>
<feature type="region of interest" description="Disordered" evidence="1">
    <location>
        <begin position="347"/>
        <end position="377"/>
    </location>
</feature>
<evidence type="ECO:0000256" key="1">
    <source>
        <dbReference type="SAM" id="MobiDB-lite"/>
    </source>
</evidence>
<name>A0A8H5XQV4_9HYPO</name>